<proteinExistence type="predicted"/>
<dbReference type="SUPFAM" id="SSF46689">
    <property type="entry name" value="Homeodomain-like"/>
    <property type="match status" value="1"/>
</dbReference>
<comment type="caution">
    <text evidence="1">The sequence shown here is derived from an EMBL/GenBank/DDBJ whole genome shotgun (WGS) entry which is preliminary data.</text>
</comment>
<dbReference type="EMBL" id="DRBS01000156">
    <property type="protein sequence ID" value="HDD44021.1"/>
    <property type="molecule type" value="Genomic_DNA"/>
</dbReference>
<dbReference type="Pfam" id="PF13565">
    <property type="entry name" value="HTH_32"/>
    <property type="match status" value="1"/>
</dbReference>
<feature type="non-terminal residue" evidence="1">
    <location>
        <position position="171"/>
    </location>
</feature>
<reference evidence="1" key="1">
    <citation type="journal article" date="2020" name="mSystems">
        <title>Genome- and Community-Level Interaction Insights into Carbon Utilization and Element Cycling Functions of Hydrothermarchaeota in Hydrothermal Sediment.</title>
        <authorList>
            <person name="Zhou Z."/>
            <person name="Liu Y."/>
            <person name="Xu W."/>
            <person name="Pan J."/>
            <person name="Luo Z.H."/>
            <person name="Li M."/>
        </authorList>
    </citation>
    <scope>NUCLEOTIDE SEQUENCE [LARGE SCALE GENOMIC DNA]</scope>
    <source>
        <strain evidence="1">HyVt-233</strain>
    </source>
</reference>
<sequence>MTQKTVTFNIKYYTILKESKDNFWIREKLIKYALAYGNKPAAREFNTTVKTVRKWVKRYLAKGEEGLKDRSRRPNKMPNKMDEKYERKIIELCEKKTKRGKKVNASLIKRYLGIPYSVNAIKRVMKDYGYIKLNKPKKERKRDLREKKKAYKAFEKLQVDIKYLNDIPELF</sequence>
<protein>
    <submittedName>
        <fullName evidence="1">Helix-turn-helix domain-containing protein</fullName>
    </submittedName>
</protein>
<organism evidence="1">
    <name type="scientific">Desulfofervidus auxilii</name>
    <dbReference type="NCBI Taxonomy" id="1621989"/>
    <lineage>
        <taxon>Bacteria</taxon>
        <taxon>Pseudomonadati</taxon>
        <taxon>Thermodesulfobacteriota</taxon>
        <taxon>Candidatus Desulfofervidia</taxon>
        <taxon>Candidatus Desulfofervidales</taxon>
        <taxon>Candidatus Desulfofervidaceae</taxon>
        <taxon>Candidatus Desulfofervidus</taxon>
    </lineage>
</organism>
<dbReference type="AlphaFoldDB" id="A0A7C0Y4B3"/>
<accession>A0A7C0Y4B3</accession>
<evidence type="ECO:0000313" key="1">
    <source>
        <dbReference type="EMBL" id="HDD44021.1"/>
    </source>
</evidence>
<dbReference type="Proteomes" id="UP000886289">
    <property type="component" value="Unassembled WGS sequence"/>
</dbReference>
<dbReference type="InterPro" id="IPR009057">
    <property type="entry name" value="Homeodomain-like_sf"/>
</dbReference>
<gene>
    <name evidence="1" type="ORF">ENG63_04065</name>
</gene>
<name>A0A7C0Y4B3_DESA2</name>